<gene>
    <name evidence="2" type="ORF">F2Q69_00058446</name>
</gene>
<accession>A0A8S9RP75</accession>
<dbReference type="EMBL" id="QGKX02000095">
    <property type="protein sequence ID" value="KAF3574619.1"/>
    <property type="molecule type" value="Genomic_DNA"/>
</dbReference>
<protein>
    <recommendedName>
        <fullName evidence="1">DUF1985 domain-containing protein</fullName>
    </recommendedName>
</protein>
<dbReference type="Pfam" id="PF09331">
    <property type="entry name" value="DUF1985"/>
    <property type="match status" value="1"/>
</dbReference>
<name>A0A8S9RP75_BRACR</name>
<feature type="domain" description="DUF1985" evidence="1">
    <location>
        <begin position="1"/>
        <end position="94"/>
    </location>
</feature>
<dbReference type="InterPro" id="IPR015410">
    <property type="entry name" value="DUF1985"/>
</dbReference>
<dbReference type="PANTHER" id="PTHR48449:SF1">
    <property type="entry name" value="DUF1985 DOMAIN-CONTAINING PROTEIN"/>
    <property type="match status" value="1"/>
</dbReference>
<sequence>MWCLFGNTPARFSLSEFENITALNCAPFVEDEDVTEIKVRKGLWKTLKVQRKSPCKRELKGALEDVYSWSTEDKIRFTYLSTLATVIIGEDDKKDSYTLDGFVQTLQVWAYNVVPRLGAKIGRPSNIDGPPILKFKGLKGTNNIDINLVSVADTDNIRNVFINHVTPTVSDDKVVDKKIDALLQAICKEGGLGLVTRVEHGTKTSKWKRTLEKKLEEKLKKKTKKRFNVSSIVFSTIISSLFQASLWSNNRSGEQACTAYVMFKGFLFSRNCSFTHCIVFIREWTIVLRLERSREWSFVKGVCFDQSCSPVSVLYSGDRGQVL</sequence>
<evidence type="ECO:0000259" key="1">
    <source>
        <dbReference type="Pfam" id="PF09331"/>
    </source>
</evidence>
<dbReference type="PANTHER" id="PTHR48449">
    <property type="entry name" value="DUF1985 DOMAIN-CONTAINING PROTEIN"/>
    <property type="match status" value="1"/>
</dbReference>
<organism evidence="2 3">
    <name type="scientific">Brassica cretica</name>
    <name type="common">Mustard</name>
    <dbReference type="NCBI Taxonomy" id="69181"/>
    <lineage>
        <taxon>Eukaryota</taxon>
        <taxon>Viridiplantae</taxon>
        <taxon>Streptophyta</taxon>
        <taxon>Embryophyta</taxon>
        <taxon>Tracheophyta</taxon>
        <taxon>Spermatophyta</taxon>
        <taxon>Magnoliopsida</taxon>
        <taxon>eudicotyledons</taxon>
        <taxon>Gunneridae</taxon>
        <taxon>Pentapetalae</taxon>
        <taxon>rosids</taxon>
        <taxon>malvids</taxon>
        <taxon>Brassicales</taxon>
        <taxon>Brassicaceae</taxon>
        <taxon>Brassiceae</taxon>
        <taxon>Brassica</taxon>
    </lineage>
</organism>
<reference evidence="2" key="1">
    <citation type="submission" date="2019-12" db="EMBL/GenBank/DDBJ databases">
        <title>Genome sequencing and annotation of Brassica cretica.</title>
        <authorList>
            <person name="Studholme D.J."/>
            <person name="Sarris P."/>
        </authorList>
    </citation>
    <scope>NUCLEOTIDE SEQUENCE</scope>
    <source>
        <strain evidence="2">PFS-109/04</strain>
        <tissue evidence="2">Leaf</tissue>
    </source>
</reference>
<evidence type="ECO:0000313" key="2">
    <source>
        <dbReference type="EMBL" id="KAF3574619.1"/>
    </source>
</evidence>
<dbReference type="AlphaFoldDB" id="A0A8S9RP75"/>
<evidence type="ECO:0000313" key="3">
    <source>
        <dbReference type="Proteomes" id="UP000712600"/>
    </source>
</evidence>
<dbReference type="Proteomes" id="UP000712600">
    <property type="component" value="Unassembled WGS sequence"/>
</dbReference>
<proteinExistence type="predicted"/>
<comment type="caution">
    <text evidence="2">The sequence shown here is derived from an EMBL/GenBank/DDBJ whole genome shotgun (WGS) entry which is preliminary data.</text>
</comment>